<reference evidence="15" key="1">
    <citation type="submission" date="2023-06" db="EMBL/GenBank/DDBJ databases">
        <title>Genome-scale phylogeny and comparative genomics of the fungal order Sordariales.</title>
        <authorList>
            <consortium name="Lawrence Berkeley National Laboratory"/>
            <person name="Hensen N."/>
            <person name="Bonometti L."/>
            <person name="Westerberg I."/>
            <person name="Brannstrom I.O."/>
            <person name="Guillou S."/>
            <person name="Cros-Aarteil S."/>
            <person name="Calhoun S."/>
            <person name="Haridas S."/>
            <person name="Kuo A."/>
            <person name="Mondo S."/>
            <person name="Pangilinan J."/>
            <person name="Riley R."/>
            <person name="LaButti K."/>
            <person name="Andreopoulos B."/>
            <person name="Lipzen A."/>
            <person name="Chen C."/>
            <person name="Yanf M."/>
            <person name="Daum C."/>
            <person name="Ng V."/>
            <person name="Clum A."/>
            <person name="Steindorff A."/>
            <person name="Ohm R."/>
            <person name="Martin F."/>
            <person name="Silar P."/>
            <person name="Natvig D."/>
            <person name="Lalanne C."/>
            <person name="Gautier V."/>
            <person name="Ament-velasquez S.L."/>
            <person name="Kruys A."/>
            <person name="Hutchinson M.I."/>
            <person name="Powell A.J."/>
            <person name="Barry K."/>
            <person name="Miller A.N."/>
            <person name="Grigoriev I.V."/>
            <person name="Debuchy R."/>
            <person name="Gladieux P."/>
            <person name="Thoren M.H."/>
            <person name="Johannesson H."/>
        </authorList>
    </citation>
    <scope>NUCLEOTIDE SEQUENCE</scope>
    <source>
        <strain evidence="15">SMH3187-1</strain>
    </source>
</reference>
<keyword evidence="3" id="KW-0963">Cytoplasm</keyword>
<evidence type="ECO:0000256" key="6">
    <source>
        <dbReference type="ARBA" id="ARBA00023056"/>
    </source>
</evidence>
<feature type="compositionally biased region" description="Pro residues" evidence="14">
    <location>
        <begin position="390"/>
        <end position="407"/>
    </location>
</feature>
<keyword evidence="4" id="KW-0808">Transferase</keyword>
<keyword evidence="5" id="KW-0479">Metal-binding</keyword>
<feature type="region of interest" description="Disordered" evidence="14">
    <location>
        <begin position="485"/>
        <end position="538"/>
    </location>
</feature>
<dbReference type="AlphaFoldDB" id="A0AA40KAC7"/>
<evidence type="ECO:0000256" key="8">
    <source>
        <dbReference type="ARBA" id="ARBA00023211"/>
    </source>
</evidence>
<feature type="compositionally biased region" description="Acidic residues" evidence="14">
    <location>
        <begin position="811"/>
        <end position="820"/>
    </location>
</feature>
<name>A0AA40KAC7_9PEZI</name>
<evidence type="ECO:0000256" key="11">
    <source>
        <dbReference type="ARBA" id="ARBA00050886"/>
    </source>
</evidence>
<evidence type="ECO:0000256" key="4">
    <source>
        <dbReference type="ARBA" id="ARBA00022679"/>
    </source>
</evidence>
<dbReference type="GO" id="GO:0008466">
    <property type="term" value="F:glycogenin glucosyltransferase activity"/>
    <property type="evidence" value="ECO:0007669"/>
    <property type="project" value="UniProtKB-EC"/>
</dbReference>
<evidence type="ECO:0000256" key="13">
    <source>
        <dbReference type="ARBA" id="ARBA00057883"/>
    </source>
</evidence>
<comment type="cofactor">
    <cofactor evidence="1">
        <name>Mn(2+)</name>
        <dbReference type="ChEBI" id="CHEBI:29035"/>
    </cofactor>
</comment>
<evidence type="ECO:0000256" key="5">
    <source>
        <dbReference type="ARBA" id="ARBA00022723"/>
    </source>
</evidence>
<evidence type="ECO:0000256" key="12">
    <source>
        <dbReference type="ARBA" id="ARBA00052293"/>
    </source>
</evidence>
<evidence type="ECO:0000256" key="9">
    <source>
        <dbReference type="ARBA" id="ARBA00038162"/>
    </source>
</evidence>
<comment type="caution">
    <text evidence="15">The sequence shown here is derived from an EMBL/GenBank/DDBJ whole genome shotgun (WGS) entry which is preliminary data.</text>
</comment>
<keyword evidence="7" id="KW-0325">Glycoprotein</keyword>
<comment type="catalytic activity">
    <reaction evidence="11">
        <text>[1,4-alpha-D-glucosyl](n)-L-tyrosyl-[glycogenin] + UDP-alpha-D-glucose = [1,4-alpha-D-glucosyl](n+1)-L-tyrosyl-[glycogenin] + UDP + H(+)</text>
        <dbReference type="Rhea" id="RHEA:56560"/>
        <dbReference type="Rhea" id="RHEA-COMP:14606"/>
        <dbReference type="Rhea" id="RHEA-COMP:14607"/>
        <dbReference type="ChEBI" id="CHEBI:15378"/>
        <dbReference type="ChEBI" id="CHEBI:58223"/>
        <dbReference type="ChEBI" id="CHEBI:58885"/>
        <dbReference type="ChEBI" id="CHEBI:140574"/>
        <dbReference type="EC" id="2.4.1.186"/>
    </reaction>
</comment>
<dbReference type="PANTHER" id="PTHR11183">
    <property type="entry name" value="GLYCOGENIN SUBFAMILY MEMBER"/>
    <property type="match status" value="1"/>
</dbReference>
<evidence type="ECO:0000256" key="14">
    <source>
        <dbReference type="SAM" id="MobiDB-lite"/>
    </source>
</evidence>
<keyword evidence="16" id="KW-1185">Reference proteome</keyword>
<dbReference type="GO" id="GO:0005737">
    <property type="term" value="C:cytoplasm"/>
    <property type="evidence" value="ECO:0007669"/>
    <property type="project" value="UniProtKB-SubCell"/>
</dbReference>
<keyword evidence="8" id="KW-0464">Manganese</keyword>
<dbReference type="InterPro" id="IPR050587">
    <property type="entry name" value="GNT1/Glycosyltrans_8"/>
</dbReference>
<evidence type="ECO:0000313" key="16">
    <source>
        <dbReference type="Proteomes" id="UP001172155"/>
    </source>
</evidence>
<comment type="catalytic activity">
    <reaction evidence="12">
        <text>L-tyrosyl-[glycogenin] + UDP-alpha-D-glucose = alpha-D-glucosyl-L-tyrosyl-[glycogenin] + UDP + H(+)</text>
        <dbReference type="Rhea" id="RHEA:23360"/>
        <dbReference type="Rhea" id="RHEA-COMP:14604"/>
        <dbReference type="Rhea" id="RHEA-COMP:14605"/>
        <dbReference type="ChEBI" id="CHEBI:15378"/>
        <dbReference type="ChEBI" id="CHEBI:46858"/>
        <dbReference type="ChEBI" id="CHEBI:58223"/>
        <dbReference type="ChEBI" id="CHEBI:58885"/>
        <dbReference type="ChEBI" id="CHEBI:140573"/>
        <dbReference type="EC" id="2.4.1.186"/>
    </reaction>
</comment>
<evidence type="ECO:0000256" key="7">
    <source>
        <dbReference type="ARBA" id="ARBA00023180"/>
    </source>
</evidence>
<evidence type="ECO:0000256" key="10">
    <source>
        <dbReference type="ARBA" id="ARBA00038934"/>
    </source>
</evidence>
<feature type="region of interest" description="Disordered" evidence="14">
    <location>
        <begin position="570"/>
        <end position="645"/>
    </location>
</feature>
<feature type="compositionally biased region" description="Basic residues" evidence="14">
    <location>
        <begin position="299"/>
        <end position="310"/>
    </location>
</feature>
<feature type="compositionally biased region" description="Polar residues" evidence="14">
    <location>
        <begin position="497"/>
        <end position="536"/>
    </location>
</feature>
<feature type="compositionally biased region" description="Basic and acidic residues" evidence="14">
    <location>
        <begin position="367"/>
        <end position="376"/>
    </location>
</feature>
<dbReference type="Proteomes" id="UP001172155">
    <property type="component" value="Unassembled WGS sequence"/>
</dbReference>
<dbReference type="SUPFAM" id="SSF53448">
    <property type="entry name" value="Nucleotide-diphospho-sugar transferases"/>
    <property type="match status" value="1"/>
</dbReference>
<dbReference type="Gene3D" id="3.90.550.10">
    <property type="entry name" value="Spore Coat Polysaccharide Biosynthesis Protein SpsA, Chain A"/>
    <property type="match status" value="1"/>
</dbReference>
<feature type="compositionally biased region" description="Basic and acidic residues" evidence="14">
    <location>
        <begin position="311"/>
        <end position="336"/>
    </location>
</feature>
<evidence type="ECO:0000256" key="2">
    <source>
        <dbReference type="ARBA" id="ARBA00004496"/>
    </source>
</evidence>
<feature type="region of interest" description="Disordered" evidence="14">
    <location>
        <begin position="709"/>
        <end position="820"/>
    </location>
</feature>
<dbReference type="EC" id="2.4.1.186" evidence="10"/>
<evidence type="ECO:0000313" key="15">
    <source>
        <dbReference type="EMBL" id="KAK0751994.1"/>
    </source>
</evidence>
<dbReference type="InterPro" id="IPR029044">
    <property type="entry name" value="Nucleotide-diphossugar_trans"/>
</dbReference>
<evidence type="ECO:0000256" key="1">
    <source>
        <dbReference type="ARBA" id="ARBA00001936"/>
    </source>
</evidence>
<dbReference type="CDD" id="cd02537">
    <property type="entry name" value="GT8_Glycogenin"/>
    <property type="match status" value="1"/>
</dbReference>
<protein>
    <recommendedName>
        <fullName evidence="10">glycogenin glucosyltransferase</fullName>
        <ecNumber evidence="10">2.4.1.186</ecNumber>
    </recommendedName>
</protein>
<accession>A0AA40KAC7</accession>
<dbReference type="Pfam" id="PF01501">
    <property type="entry name" value="Glyco_transf_8"/>
    <property type="match status" value="1"/>
</dbReference>
<proteinExistence type="inferred from homology"/>
<comment type="function">
    <text evidence="13">Self-glucosylating initiator of glycogen synthesis. It catalyzes the formation of a short alpha (1,4)-glucosyl chain covalently attached via a glucose 1-O-tyrosyl linkage to internal tyrosine residues and these chains act as primers for the elongation reaction catalyzed by glycogen synthase.</text>
</comment>
<feature type="region of interest" description="Disordered" evidence="14">
    <location>
        <begin position="243"/>
        <end position="446"/>
    </location>
</feature>
<dbReference type="FunFam" id="3.90.550.10:FF:000092">
    <property type="entry name" value="Glycogenin 2"/>
    <property type="match status" value="1"/>
</dbReference>
<dbReference type="InterPro" id="IPR002495">
    <property type="entry name" value="Glyco_trans_8"/>
</dbReference>
<comment type="subcellular location">
    <subcellularLocation>
        <location evidence="2">Cytoplasm</location>
    </subcellularLocation>
</comment>
<feature type="compositionally biased region" description="Polar residues" evidence="14">
    <location>
        <begin position="731"/>
        <end position="746"/>
    </location>
</feature>
<feature type="compositionally biased region" description="Basic and acidic residues" evidence="14">
    <location>
        <begin position="278"/>
        <end position="287"/>
    </location>
</feature>
<keyword evidence="6" id="KW-0320">Glycogen biosynthesis</keyword>
<gene>
    <name evidence="15" type="ORF">B0T18DRAFT_81323</name>
</gene>
<sequence length="820" mass="92103">MNRPDLHSAFTKINLWKQTQFRRIVYLDADVVAYRAPDELFDLPHDFSAAPDIGWPDLFNTGVMALRPNMGDYYAMMAMAQRGISFDGADQGLLNMHFKNTYHRLSFTYNVTPSAHYQYVPAYKHFMSGINLVHFIGSDKPWLQGRDKSVGDGPFDQICGRWWAVYDRHYRKEVRGANNNPMLSRSRPLTAQTAVLGSSSQQNAPAAQAPELVQYFVKGEYQPVVRYVVPVGQASAILPRVSHGQHYQPTPPAVHATQNDHHRPQSSGQFGFHTAPAESHHPVHHESQPAFDHALSQHHDHHHDHHHQHNAQHEPQEYHEHKHDQHHSPQDHDQHHEPHHHPQQSLQSSSSAQQPEHPHPHPSVSFHHHEGTHTEARAGQVPEQQRAPETAPPPPEPEVEPYHPPEPSWDAQRQPPPSDSRPEAHNFPQTHYEMSSDLAPFVPPERYPTPPKNMWYEVPKEPPASSRVPPKPIFPWETYRSVPTRVFPQREWPESPVTETGGSSFGENQMSTDQAESSMAGSSTAGQKSESDTPLTRTFVVQVDSSTPWASFPRSNAWDEVPEINRYVDSLHKHRRTKSQGLAKTPPEKHLQEAGWGRTGTKVTDFPSEDDRPSLPVTPAPIRRPRYWGGGNPGLGSDDEEEDDRLPVAKGVPTQSEWVCVHGYRWSPTDCPCDLTNSLRYYKDPGAQLKKLREQHTDLLERLEASAALESESQIGSQEIPSRSLPFGSENLKSPTYVSYSPTEVISPTPRKPTTGASPVQTILAAGFGESPVKDPPKPSAEIQEPSYQGPGAAFEKGEDVPSYETPAPPTEEELDVLET</sequence>
<organism evidence="15 16">
    <name type="scientific">Schizothecium vesticola</name>
    <dbReference type="NCBI Taxonomy" id="314040"/>
    <lineage>
        <taxon>Eukaryota</taxon>
        <taxon>Fungi</taxon>
        <taxon>Dikarya</taxon>
        <taxon>Ascomycota</taxon>
        <taxon>Pezizomycotina</taxon>
        <taxon>Sordariomycetes</taxon>
        <taxon>Sordariomycetidae</taxon>
        <taxon>Sordariales</taxon>
        <taxon>Schizotheciaceae</taxon>
        <taxon>Schizothecium</taxon>
    </lineage>
</organism>
<dbReference type="GO" id="GO:0046872">
    <property type="term" value="F:metal ion binding"/>
    <property type="evidence" value="ECO:0007669"/>
    <property type="project" value="UniProtKB-KW"/>
</dbReference>
<evidence type="ECO:0000256" key="3">
    <source>
        <dbReference type="ARBA" id="ARBA00022490"/>
    </source>
</evidence>
<feature type="compositionally biased region" description="Low complexity" evidence="14">
    <location>
        <begin position="343"/>
        <end position="355"/>
    </location>
</feature>
<dbReference type="EMBL" id="JAUKUD010000002">
    <property type="protein sequence ID" value="KAK0751994.1"/>
    <property type="molecule type" value="Genomic_DNA"/>
</dbReference>
<dbReference type="GO" id="GO:0005978">
    <property type="term" value="P:glycogen biosynthetic process"/>
    <property type="evidence" value="ECO:0007669"/>
    <property type="project" value="UniProtKB-KW"/>
</dbReference>
<comment type="similarity">
    <text evidence="9">Belongs to the glycosyltransferase 8 family. Glycogenin subfamily.</text>
</comment>